<dbReference type="GO" id="GO:0001671">
    <property type="term" value="F:ATPase activator activity"/>
    <property type="evidence" value="ECO:0007669"/>
    <property type="project" value="InterPro"/>
</dbReference>
<dbReference type="Pfam" id="PF09229">
    <property type="entry name" value="Aha1_N"/>
    <property type="match status" value="1"/>
</dbReference>
<accession>A0A9D4UGI2</accession>
<dbReference type="OrthoDB" id="567237at2759"/>
<sequence length="198" mass="22243">MAAAAPAPAPDASKEDSSYTYWVRRRTEQAAPDPQPRKLSSHDIAQVPQPTNLGSVWNQAGTWEEKCITKWATSRLEELLMSLEPLQLKEGYAQVTEVSRCAGEATLVTVRNKKRCGYSYEINLKFKGDWQDSKDLGGTLKVPEASYNDLDDLQLEVELASSTDIEGSEKAIFCRELQSFLPAIRDKLQEFEDELKAR</sequence>
<dbReference type="GO" id="GO:0051087">
    <property type="term" value="F:protein-folding chaperone binding"/>
    <property type="evidence" value="ECO:0007669"/>
    <property type="project" value="InterPro"/>
</dbReference>
<evidence type="ECO:0000313" key="4">
    <source>
        <dbReference type="EMBL" id="KAI5067277.1"/>
    </source>
</evidence>
<dbReference type="SMART" id="SM01000">
    <property type="entry name" value="Aha1_N"/>
    <property type="match status" value="1"/>
</dbReference>
<keyword evidence="5" id="KW-1185">Reference proteome</keyword>
<feature type="region of interest" description="Disordered" evidence="2">
    <location>
        <begin position="26"/>
        <end position="46"/>
    </location>
</feature>
<protein>
    <recommendedName>
        <fullName evidence="3">Activator of Hsp90 ATPase AHSA1-like N-terminal domain-containing protein</fullName>
    </recommendedName>
</protein>
<evidence type="ECO:0000256" key="2">
    <source>
        <dbReference type="SAM" id="MobiDB-lite"/>
    </source>
</evidence>
<evidence type="ECO:0000313" key="5">
    <source>
        <dbReference type="Proteomes" id="UP000886520"/>
    </source>
</evidence>
<organism evidence="4 5">
    <name type="scientific">Adiantum capillus-veneris</name>
    <name type="common">Maidenhair fern</name>
    <dbReference type="NCBI Taxonomy" id="13818"/>
    <lineage>
        <taxon>Eukaryota</taxon>
        <taxon>Viridiplantae</taxon>
        <taxon>Streptophyta</taxon>
        <taxon>Embryophyta</taxon>
        <taxon>Tracheophyta</taxon>
        <taxon>Polypodiopsida</taxon>
        <taxon>Polypodiidae</taxon>
        <taxon>Polypodiales</taxon>
        <taxon>Pteridineae</taxon>
        <taxon>Pteridaceae</taxon>
        <taxon>Vittarioideae</taxon>
        <taxon>Adiantum</taxon>
    </lineage>
</organism>
<dbReference type="Gene3D" id="3.15.10.20">
    <property type="entry name" value="Activator of Hsp90 ATPase Aha1, N-terminal domain"/>
    <property type="match status" value="1"/>
</dbReference>
<dbReference type="Proteomes" id="UP000886520">
    <property type="component" value="Chromosome 17"/>
</dbReference>
<proteinExistence type="inferred from homology"/>
<dbReference type="EMBL" id="JABFUD020000017">
    <property type="protein sequence ID" value="KAI5067277.1"/>
    <property type="molecule type" value="Genomic_DNA"/>
</dbReference>
<dbReference type="GO" id="GO:0006457">
    <property type="term" value="P:protein folding"/>
    <property type="evidence" value="ECO:0007669"/>
    <property type="project" value="TreeGrafter"/>
</dbReference>
<dbReference type="InterPro" id="IPR015310">
    <property type="entry name" value="AHSA1-like_N"/>
</dbReference>
<dbReference type="GO" id="GO:0005829">
    <property type="term" value="C:cytosol"/>
    <property type="evidence" value="ECO:0007669"/>
    <property type="project" value="TreeGrafter"/>
</dbReference>
<dbReference type="PANTHER" id="PTHR13009:SF22">
    <property type="entry name" value="LD43819P"/>
    <property type="match status" value="1"/>
</dbReference>
<dbReference type="InterPro" id="IPR036338">
    <property type="entry name" value="Aha1"/>
</dbReference>
<comment type="similarity">
    <text evidence="1">Belongs to the AHA1 family.</text>
</comment>
<dbReference type="SUPFAM" id="SSF103111">
    <property type="entry name" value="Activator of Hsp90 ATPase, Aha1"/>
    <property type="match status" value="1"/>
</dbReference>
<dbReference type="PANTHER" id="PTHR13009">
    <property type="entry name" value="HEAT SHOCK PROTEIN 90 HSP90 CO-CHAPERONE AHA-1"/>
    <property type="match status" value="1"/>
</dbReference>
<comment type="caution">
    <text evidence="4">The sequence shown here is derived from an EMBL/GenBank/DDBJ whole genome shotgun (WGS) entry which is preliminary data.</text>
</comment>
<dbReference type="AlphaFoldDB" id="A0A9D4UGI2"/>
<name>A0A9D4UGI2_ADICA</name>
<feature type="domain" description="Activator of Hsp90 ATPase AHSA1-like N-terminal" evidence="3">
    <location>
        <begin position="65"/>
        <end position="198"/>
    </location>
</feature>
<reference evidence="4" key="1">
    <citation type="submission" date="2021-01" db="EMBL/GenBank/DDBJ databases">
        <title>Adiantum capillus-veneris genome.</title>
        <authorList>
            <person name="Fang Y."/>
            <person name="Liao Q."/>
        </authorList>
    </citation>
    <scope>NUCLEOTIDE SEQUENCE</scope>
    <source>
        <strain evidence="4">H3</strain>
        <tissue evidence="4">Leaf</tissue>
    </source>
</reference>
<evidence type="ECO:0000259" key="3">
    <source>
        <dbReference type="SMART" id="SM01000"/>
    </source>
</evidence>
<gene>
    <name evidence="4" type="ORF">GOP47_0017805</name>
</gene>
<evidence type="ECO:0000256" key="1">
    <source>
        <dbReference type="ARBA" id="ARBA00006817"/>
    </source>
</evidence>